<dbReference type="PANTHER" id="PTHR45641">
    <property type="entry name" value="TETRATRICOPEPTIDE REPEAT PROTEIN (AFU_ORTHOLOGUE AFUA_6G03870)"/>
    <property type="match status" value="1"/>
</dbReference>
<evidence type="ECO:0000256" key="1">
    <source>
        <dbReference type="ARBA" id="ARBA00022737"/>
    </source>
</evidence>
<dbReference type="PROSITE" id="PS50005">
    <property type="entry name" value="TPR"/>
    <property type="match status" value="1"/>
</dbReference>
<organism evidence="5">
    <name type="scientific">Leptolyngbya sp. NK1-12</name>
    <dbReference type="NCBI Taxonomy" id="2547451"/>
    <lineage>
        <taxon>Bacteria</taxon>
        <taxon>Bacillati</taxon>
        <taxon>Cyanobacteriota</taxon>
        <taxon>Cyanophyceae</taxon>
        <taxon>Leptolyngbyales</taxon>
        <taxon>Leptolyngbyaceae</taxon>
        <taxon>Leptolyngbya group</taxon>
        <taxon>Leptolyngbya</taxon>
    </lineage>
</organism>
<feature type="repeat" description="TPR" evidence="3">
    <location>
        <begin position="619"/>
        <end position="652"/>
    </location>
</feature>
<feature type="region of interest" description="Disordered" evidence="4">
    <location>
        <begin position="1"/>
        <end position="20"/>
    </location>
</feature>
<dbReference type="Gene3D" id="1.25.40.10">
    <property type="entry name" value="Tetratricopeptide repeat domain"/>
    <property type="match status" value="2"/>
</dbReference>
<dbReference type="SUPFAM" id="SSF48452">
    <property type="entry name" value="TPR-like"/>
    <property type="match status" value="2"/>
</dbReference>
<dbReference type="PANTHER" id="PTHR45641:SF19">
    <property type="entry name" value="NEPHROCYSTIN-3"/>
    <property type="match status" value="1"/>
</dbReference>
<feature type="compositionally biased region" description="Basic and acidic residues" evidence="4">
    <location>
        <begin position="237"/>
        <end position="248"/>
    </location>
</feature>
<reference evidence="5" key="1">
    <citation type="submission" date="2020-05" db="EMBL/GenBank/DDBJ databases">
        <authorList>
            <person name="Zhu T."/>
            <person name="Keshari N."/>
            <person name="Lu X."/>
        </authorList>
    </citation>
    <scope>NUCLEOTIDE SEQUENCE</scope>
    <source>
        <strain evidence="5">NK1-12</strain>
    </source>
</reference>
<gene>
    <name evidence="5" type="ORF">HJG54_11195</name>
</gene>
<feature type="region of interest" description="Disordered" evidence="4">
    <location>
        <begin position="223"/>
        <end position="275"/>
    </location>
</feature>
<keyword evidence="2 3" id="KW-0802">TPR repeat</keyword>
<evidence type="ECO:0000256" key="3">
    <source>
        <dbReference type="PROSITE-ProRule" id="PRU00339"/>
    </source>
</evidence>
<dbReference type="AlphaFoldDB" id="A0AA96WE10"/>
<sequence length="821" mass="91189">MVLCSLQVDSSSASSGSSVTENPFRNILGLNQQTYERLKVALSLNLRRQIFIAVCDDLPLRDRFAIQLQSELAHISTSPPSAGLPTSSLPAVEPRAFPRLVTLDLDLHNPDPIGQVNEWLSYFPAIRTNHQAFIPAFQILGIERLIRQSAALQNVFLSYLQNIEQQLPSLNSCLLLWMTQPWFRMLPEAAPEFWDCRTGVFEFIGDPTPLPASLPERIQFNPGSASFRELPSPPPIDRTDRTDHRPDEQPDVNSGDDSDNQPNSESTSIQPAENPWIPLAEDLTLYESEEPGDSTSLWKLPDELPPDFQQWIAAWSHNLGQHLSEADPNSLTASQCDAATEPTHETRYAQSLLVATQPAQSNLEQSSSALALEKIGEIGADPSLLEAALSDLLTQDPAKHAPLLQHISLLQQQLDLLQQGEGTPLVLATAYQTLGNFYRDCIEQGDASAENLAVAIQAYEQALQLLPETGIERAELLNDLGSLYWIMAQNQANPEATRLYLEQTVQIYQLALNPLQPQAHSQTYAMVQNNLGAAYADLARYQEAVINLQLSVEAYQQALLYRPAEVDPWRYASTQNNLGTTYWNLAQHQQPEFNLKQAIQSYGQALCHYNPDQEPLTYAMIQNNLGTAYWNLAQYEQAQDYLHQAIAAYRSALQYRSLDSTPAGFAATQNNLGTAYWHLANQTSLGSQRITYLQQAITAYEAALKAADQIQNHEATTALNFDLSSTQNNLGLAHYQIAVDCHANPTLAADAAEQTHHLTAALQQHLLALQGWEQNENLRQTALSCLLQTVRACYNQLGLAGQNQALSQIPSYLLSEILPRL</sequence>
<evidence type="ECO:0000313" key="5">
    <source>
        <dbReference type="EMBL" id="WNZ23364.1"/>
    </source>
</evidence>
<feature type="compositionally biased region" description="Polar residues" evidence="4">
    <location>
        <begin position="260"/>
        <end position="271"/>
    </location>
</feature>
<name>A0AA96WE10_9CYAN</name>
<dbReference type="InterPro" id="IPR019734">
    <property type="entry name" value="TPR_rpt"/>
</dbReference>
<dbReference type="SMART" id="SM00028">
    <property type="entry name" value="TPR"/>
    <property type="match status" value="5"/>
</dbReference>
<evidence type="ECO:0000256" key="4">
    <source>
        <dbReference type="SAM" id="MobiDB-lite"/>
    </source>
</evidence>
<dbReference type="EMBL" id="CP053586">
    <property type="protein sequence ID" value="WNZ23364.1"/>
    <property type="molecule type" value="Genomic_DNA"/>
</dbReference>
<protein>
    <submittedName>
        <fullName evidence="5">Tetratricopeptide repeat protein</fullName>
    </submittedName>
</protein>
<proteinExistence type="predicted"/>
<dbReference type="Pfam" id="PF13374">
    <property type="entry name" value="TPR_10"/>
    <property type="match status" value="1"/>
</dbReference>
<keyword evidence="1" id="KW-0677">Repeat</keyword>
<evidence type="ECO:0000256" key="2">
    <source>
        <dbReference type="ARBA" id="ARBA00022803"/>
    </source>
</evidence>
<dbReference type="RefSeq" id="WP_316435002.1">
    <property type="nucleotide sequence ID" value="NZ_CP053586.1"/>
</dbReference>
<dbReference type="InterPro" id="IPR011990">
    <property type="entry name" value="TPR-like_helical_dom_sf"/>
</dbReference>
<accession>A0AA96WE10</accession>